<dbReference type="Proteomes" id="UP000234420">
    <property type="component" value="Unassembled WGS sequence"/>
</dbReference>
<protein>
    <submittedName>
        <fullName evidence="5">Capsular biosynthesis protein</fullName>
    </submittedName>
</protein>
<sequence>MKKIISIILVLTLGLFMSSVVSASSKTEVHDYLLGAGDHIQILVFNEPDLSMKVIIDSSGNIIYPLIGKLQLAGKTPNQVAIDIRNRLKDGYINHPMVTVSMLEFRPVYVSGEVKTPGSYEYQPGLTVEKIIAVAGGFTDRADRSDIDLRRSNGQLLKDVIVTQAISPGDIVIIDQSFF</sequence>
<dbReference type="GO" id="GO:0015159">
    <property type="term" value="F:polysaccharide transmembrane transporter activity"/>
    <property type="evidence" value="ECO:0007669"/>
    <property type="project" value="InterPro"/>
</dbReference>
<proteinExistence type="predicted"/>
<name>A0A2N4UUU9_9GAMM</name>
<dbReference type="Gene3D" id="3.30.1950.10">
    <property type="entry name" value="wza like domain"/>
    <property type="match status" value="1"/>
</dbReference>
<evidence type="ECO:0000313" key="6">
    <source>
        <dbReference type="Proteomes" id="UP000234420"/>
    </source>
</evidence>
<dbReference type="PANTHER" id="PTHR33619">
    <property type="entry name" value="POLYSACCHARIDE EXPORT PROTEIN GFCE-RELATED"/>
    <property type="match status" value="1"/>
</dbReference>
<dbReference type="AlphaFoldDB" id="A0A2N4UUU9"/>
<dbReference type="Pfam" id="PF10531">
    <property type="entry name" value="SLBB"/>
    <property type="match status" value="1"/>
</dbReference>
<keyword evidence="1 2" id="KW-0732">Signal</keyword>
<keyword evidence="6" id="KW-1185">Reference proteome</keyword>
<accession>A0A2N4UUU9</accession>
<organism evidence="5 6">
    <name type="scientific">Photobacterium carnosum</name>
    <dbReference type="NCBI Taxonomy" id="2023717"/>
    <lineage>
        <taxon>Bacteria</taxon>
        <taxon>Pseudomonadati</taxon>
        <taxon>Pseudomonadota</taxon>
        <taxon>Gammaproteobacteria</taxon>
        <taxon>Vibrionales</taxon>
        <taxon>Vibrionaceae</taxon>
        <taxon>Photobacterium</taxon>
    </lineage>
</organism>
<evidence type="ECO:0000259" key="3">
    <source>
        <dbReference type="Pfam" id="PF02563"/>
    </source>
</evidence>
<feature type="domain" description="Soluble ligand binding" evidence="4">
    <location>
        <begin position="108"/>
        <end position="154"/>
    </location>
</feature>
<feature type="domain" description="Polysaccharide export protein N-terminal" evidence="3">
    <location>
        <begin position="29"/>
        <end position="102"/>
    </location>
</feature>
<feature type="chain" id="PRO_5014626213" evidence="2">
    <location>
        <begin position="24"/>
        <end position="179"/>
    </location>
</feature>
<dbReference type="InterPro" id="IPR003715">
    <property type="entry name" value="Poly_export_N"/>
</dbReference>
<evidence type="ECO:0000313" key="5">
    <source>
        <dbReference type="EMBL" id="PLC58773.1"/>
    </source>
</evidence>
<dbReference type="EMBL" id="NPIB01000004">
    <property type="protein sequence ID" value="PLC58773.1"/>
    <property type="molecule type" value="Genomic_DNA"/>
</dbReference>
<evidence type="ECO:0000256" key="1">
    <source>
        <dbReference type="ARBA" id="ARBA00022729"/>
    </source>
</evidence>
<evidence type="ECO:0000256" key="2">
    <source>
        <dbReference type="SAM" id="SignalP"/>
    </source>
</evidence>
<evidence type="ECO:0000259" key="4">
    <source>
        <dbReference type="Pfam" id="PF10531"/>
    </source>
</evidence>
<dbReference type="PANTHER" id="PTHR33619:SF3">
    <property type="entry name" value="POLYSACCHARIDE EXPORT PROTEIN GFCE-RELATED"/>
    <property type="match status" value="1"/>
</dbReference>
<dbReference type="Gene3D" id="3.10.560.10">
    <property type="entry name" value="Outer membrane lipoprotein wza domain like"/>
    <property type="match status" value="1"/>
</dbReference>
<dbReference type="Pfam" id="PF02563">
    <property type="entry name" value="Poly_export"/>
    <property type="match status" value="1"/>
</dbReference>
<dbReference type="RefSeq" id="WP_101767848.1">
    <property type="nucleotide sequence ID" value="NZ_BPPU01000002.1"/>
</dbReference>
<comment type="caution">
    <text evidence="5">The sequence shown here is derived from an EMBL/GenBank/DDBJ whole genome shotgun (WGS) entry which is preliminary data.</text>
</comment>
<dbReference type="InterPro" id="IPR019554">
    <property type="entry name" value="Soluble_ligand-bd"/>
</dbReference>
<feature type="signal peptide" evidence="2">
    <location>
        <begin position="1"/>
        <end position="23"/>
    </location>
</feature>
<gene>
    <name evidence="5" type="ORF">CIK00_05105</name>
</gene>
<reference evidence="5 6" key="1">
    <citation type="journal article" date="2018" name="Syst. Appl. Microbiol.">
        <title>Photobacterium carnosum sp. nov., isolated from spoiled modified atmosphere packaged poultry meat.</title>
        <authorList>
            <person name="Hilgarth M."/>
            <person name="Fuertes S."/>
            <person name="Ehrmann M."/>
            <person name="Vogel R.F."/>
        </authorList>
    </citation>
    <scope>NUCLEOTIDE SEQUENCE [LARGE SCALE GENOMIC DNA]</scope>
    <source>
        <strain evidence="5 6">TMW 2.2021</strain>
    </source>
</reference>
<dbReference type="InterPro" id="IPR049712">
    <property type="entry name" value="Poly_export"/>
</dbReference>
<dbReference type="SUPFAM" id="SSF142984">
    <property type="entry name" value="Nqo1 middle domain-like"/>
    <property type="match status" value="1"/>
</dbReference>